<keyword evidence="3" id="KW-0949">S-adenosyl-L-methionine</keyword>
<feature type="domain" description="Methyltransferase type 11" evidence="4">
    <location>
        <begin position="50"/>
        <end position="144"/>
    </location>
</feature>
<reference evidence="5 6" key="1">
    <citation type="submission" date="2020-02" db="EMBL/GenBank/DDBJ databases">
        <authorList>
            <person name="Li X.-J."/>
            <person name="Han X.-M."/>
        </authorList>
    </citation>
    <scope>NUCLEOTIDE SEQUENCE [LARGE SCALE GENOMIC DNA]</scope>
    <source>
        <strain evidence="5 6">CCTCC AB 2017055</strain>
    </source>
</reference>
<dbReference type="Proteomes" id="UP000475214">
    <property type="component" value="Unassembled WGS sequence"/>
</dbReference>
<evidence type="ECO:0000313" key="6">
    <source>
        <dbReference type="Proteomes" id="UP000475214"/>
    </source>
</evidence>
<name>A0A6L9SE39_9ACTN</name>
<proteinExistence type="predicted"/>
<dbReference type="Pfam" id="PF08241">
    <property type="entry name" value="Methyltransf_11"/>
    <property type="match status" value="1"/>
</dbReference>
<dbReference type="InterPro" id="IPR029063">
    <property type="entry name" value="SAM-dependent_MTases_sf"/>
</dbReference>
<dbReference type="GO" id="GO:0008757">
    <property type="term" value="F:S-adenosylmethionine-dependent methyltransferase activity"/>
    <property type="evidence" value="ECO:0007669"/>
    <property type="project" value="InterPro"/>
</dbReference>
<keyword evidence="6" id="KW-1185">Reference proteome</keyword>
<dbReference type="AlphaFoldDB" id="A0A6L9SE39"/>
<comment type="caution">
    <text evidence="5">The sequence shown here is derived from an EMBL/GenBank/DDBJ whole genome shotgun (WGS) entry which is preliminary data.</text>
</comment>
<sequence length="254" mass="27580">MPSLRIELDSDAPEAIDGRHIRAVAFQDVRLEYVRRTLDRLGRPDPQRALVVGSGRGLLARGLAAMGHQVTAVDPSPAATEIAAADAQSEDVEVDHRTAPAEDLRLGGQTFDLAFYADTFEVTSELDAVVAQASRALRTGGLLIYDTVNRTIPARLTYLAAFQTLPMTRIMPAGRYAADRLRTPEEMEEVLARHGLGGHEICPFTPASARGLASSVLRRRQGRITDDEIPPLVDFSLTPGKSPVVTYFGHAVKN</sequence>
<dbReference type="GO" id="GO:0032259">
    <property type="term" value="P:methylation"/>
    <property type="evidence" value="ECO:0007669"/>
    <property type="project" value="UniProtKB-KW"/>
</dbReference>
<evidence type="ECO:0000256" key="1">
    <source>
        <dbReference type="ARBA" id="ARBA00022603"/>
    </source>
</evidence>
<dbReference type="CDD" id="cd02440">
    <property type="entry name" value="AdoMet_MTases"/>
    <property type="match status" value="1"/>
</dbReference>
<gene>
    <name evidence="5" type="ORF">G1H10_25550</name>
</gene>
<evidence type="ECO:0000313" key="5">
    <source>
        <dbReference type="EMBL" id="NEE03536.1"/>
    </source>
</evidence>
<dbReference type="InterPro" id="IPR013216">
    <property type="entry name" value="Methyltransf_11"/>
</dbReference>
<evidence type="ECO:0000259" key="4">
    <source>
        <dbReference type="Pfam" id="PF08241"/>
    </source>
</evidence>
<dbReference type="PANTHER" id="PTHR43464">
    <property type="entry name" value="METHYLTRANSFERASE"/>
    <property type="match status" value="1"/>
</dbReference>
<evidence type="ECO:0000256" key="2">
    <source>
        <dbReference type="ARBA" id="ARBA00022679"/>
    </source>
</evidence>
<dbReference type="PANTHER" id="PTHR43464:SF19">
    <property type="entry name" value="UBIQUINONE BIOSYNTHESIS O-METHYLTRANSFERASE, MITOCHONDRIAL"/>
    <property type="match status" value="1"/>
</dbReference>
<keyword evidence="2 5" id="KW-0808">Transferase</keyword>
<evidence type="ECO:0000256" key="3">
    <source>
        <dbReference type="ARBA" id="ARBA00022691"/>
    </source>
</evidence>
<dbReference type="Gene3D" id="3.40.50.150">
    <property type="entry name" value="Vaccinia Virus protein VP39"/>
    <property type="match status" value="1"/>
</dbReference>
<protein>
    <submittedName>
        <fullName evidence="5">Methyltransferase domain-containing protein</fullName>
    </submittedName>
</protein>
<dbReference type="EMBL" id="JAAGOA010000023">
    <property type="protein sequence ID" value="NEE03536.1"/>
    <property type="molecule type" value="Genomic_DNA"/>
</dbReference>
<keyword evidence="1 5" id="KW-0489">Methyltransferase</keyword>
<dbReference type="SUPFAM" id="SSF53335">
    <property type="entry name" value="S-adenosyl-L-methionine-dependent methyltransferases"/>
    <property type="match status" value="1"/>
</dbReference>
<accession>A0A6L9SE39</accession>
<organism evidence="5 6">
    <name type="scientific">Phytoactinopolyspora halotolerans</name>
    <dbReference type="NCBI Taxonomy" id="1981512"/>
    <lineage>
        <taxon>Bacteria</taxon>
        <taxon>Bacillati</taxon>
        <taxon>Actinomycetota</taxon>
        <taxon>Actinomycetes</taxon>
        <taxon>Jiangellales</taxon>
        <taxon>Jiangellaceae</taxon>
        <taxon>Phytoactinopolyspora</taxon>
    </lineage>
</organism>